<dbReference type="Pfam" id="PF22422">
    <property type="entry name" value="MGH1-like_GH"/>
    <property type="match status" value="1"/>
</dbReference>
<sequence length="308" mass="33836">MSVLGAVSRWGFAKGTIAALLPNADRALDWVRDYGDRDGDGFVEYGRLNDRGLINQGWKDSWDGINFADGTLAESPIALCEVQAYVFAAYMARAWMAYDAGDMAVGDELTDRAAELKKRFNEQFWLPDRGYFAIALDKDKRPVDACASNMGRCLWFGLMDEEKAPLVAEKLMSPQMFSGWGVRTLASGMGAYNPASYHNGSVWPHDNAIIAAGLVRYGFVEEAQRIATALLEADAHVSRGGLWLDPVLLEAYGDLHITNAPMAGGRITIDISGSTTSVQGLPEGMVLHRGHRPWMTELVEQAKLRKEA</sequence>
<organism evidence="2 3">
    <name type="scientific">Arthrobacter ginsengisoli</name>
    <dbReference type="NCBI Taxonomy" id="1356565"/>
    <lineage>
        <taxon>Bacteria</taxon>
        <taxon>Bacillati</taxon>
        <taxon>Actinomycetota</taxon>
        <taxon>Actinomycetes</taxon>
        <taxon>Micrococcales</taxon>
        <taxon>Micrococcaceae</taxon>
        <taxon>Arthrobacter</taxon>
    </lineage>
</organism>
<feature type="domain" description="Mannosylglycerate hydrolase MGH1-like glycoside hydrolase" evidence="1">
    <location>
        <begin position="56"/>
        <end position="241"/>
    </location>
</feature>
<comment type="caution">
    <text evidence="2">The sequence shown here is derived from an EMBL/GenBank/DDBJ whole genome shotgun (WGS) entry which is preliminary data.</text>
</comment>
<dbReference type="Proteomes" id="UP001252243">
    <property type="component" value="Unassembled WGS sequence"/>
</dbReference>
<accession>A0ABU1UIW4</accession>
<dbReference type="EMBL" id="JAVDVQ010000048">
    <property type="protein sequence ID" value="MDR7085091.1"/>
    <property type="molecule type" value="Genomic_DNA"/>
</dbReference>
<dbReference type="SUPFAM" id="SSF48208">
    <property type="entry name" value="Six-hairpin glycosidases"/>
    <property type="match status" value="1"/>
</dbReference>
<proteinExistence type="predicted"/>
<dbReference type="InterPro" id="IPR008928">
    <property type="entry name" value="6-hairpin_glycosidase_sf"/>
</dbReference>
<evidence type="ECO:0000313" key="3">
    <source>
        <dbReference type="Proteomes" id="UP001252243"/>
    </source>
</evidence>
<dbReference type="InterPro" id="IPR012341">
    <property type="entry name" value="6hp_glycosidase-like_sf"/>
</dbReference>
<protein>
    <submittedName>
        <fullName evidence="2">Glycogen debranching enzyme</fullName>
    </submittedName>
</protein>
<dbReference type="InterPro" id="IPR054491">
    <property type="entry name" value="MGH1-like_GH"/>
</dbReference>
<evidence type="ECO:0000259" key="1">
    <source>
        <dbReference type="Pfam" id="PF22422"/>
    </source>
</evidence>
<keyword evidence="3" id="KW-1185">Reference proteome</keyword>
<name>A0ABU1UIW4_9MICC</name>
<reference evidence="2 3" key="1">
    <citation type="submission" date="2023-07" db="EMBL/GenBank/DDBJ databases">
        <title>Sorghum-associated microbial communities from plants grown in Nebraska, USA.</title>
        <authorList>
            <person name="Schachtman D."/>
        </authorList>
    </citation>
    <scope>NUCLEOTIDE SEQUENCE [LARGE SCALE GENOMIC DNA]</scope>
    <source>
        <strain evidence="2 3">BE167</strain>
    </source>
</reference>
<dbReference type="Gene3D" id="1.50.10.10">
    <property type="match status" value="1"/>
</dbReference>
<evidence type="ECO:0000313" key="2">
    <source>
        <dbReference type="EMBL" id="MDR7085091.1"/>
    </source>
</evidence>
<gene>
    <name evidence="2" type="ORF">J2X01_004411</name>
</gene>